<dbReference type="OrthoDB" id="85914at2157"/>
<name>A0A160VTD1_9EURY</name>
<evidence type="ECO:0000313" key="1">
    <source>
        <dbReference type="EMBL" id="ASJ16874.1"/>
    </source>
</evidence>
<reference evidence="1 4" key="3">
    <citation type="submission" date="2016-04" db="EMBL/GenBank/DDBJ databases">
        <title>Complete genome sequence of Thermococcus chitonophagus type strain GC74.</title>
        <authorList>
            <person name="Oger P.M."/>
        </authorList>
    </citation>
    <scope>NUCLEOTIDE SEQUENCE [LARGE SCALE GENOMIC DNA]</scope>
    <source>
        <strain evidence="1 4">GC74</strain>
    </source>
</reference>
<proteinExistence type="predicted"/>
<sequence length="569" mass="63285">MREGQIFSLDAFIAFTLTILLLGTISTTSDSLRDSISSLVSWYERVNIPDNMLDVLLKTPGEPSDWNKNVSKLRSIGLREENSPFISYEKALTFFDLARNNTPIVTEFLKNLSLGKPFCLEFYLGVWNFTVNFAWNPNAGGIAGNFDVYSGSCEITGSETLTFNNPTIIQCSPLDIRGSAFISSDASLCILGSVDTYGSLTTTVGNYPPSLSGTYPYLAINGDWIITGAVTVNVGGDVYINGALIIRGQGSRTINIARDLVIFGDNTNNPYLIDISGAATINIGIPNYLPGNLYLRVGNTWYASNKTGEWYEWTGDSWRRVNEPPVISTTGNFALNIYGYPLTNTWTPPTPPPCFTSGLPLDVFSASISYTYPQALNRSEAWGRITYSGSSFTTALNEIPKNASWIEYASRIVSVDMRKYQTEIEVNSNYTRLISGVLKYTLPLYARFHINVPNETGYALFVIMDGEKAKLLGIVKTDPTSYVQAYLWTNATGDITLRKTYLGNETSVSIPWVDVFSEFSSEAGKPIEMWVYETSFKQPIYIIDDYNIGLLLDHRYELGLVKLWVWDEG</sequence>
<dbReference type="Proteomes" id="UP000250189">
    <property type="component" value="Chromosome"/>
</dbReference>
<dbReference type="GeneID" id="33322352"/>
<dbReference type="Proteomes" id="UP000093069">
    <property type="component" value="Chromosome I"/>
</dbReference>
<organism evidence="2 3">
    <name type="scientific">Thermococcus chitonophagus</name>
    <dbReference type="NCBI Taxonomy" id="54262"/>
    <lineage>
        <taxon>Archaea</taxon>
        <taxon>Methanobacteriati</taxon>
        <taxon>Methanobacteriota</taxon>
        <taxon>Thermococci</taxon>
        <taxon>Thermococcales</taxon>
        <taxon>Thermococcaceae</taxon>
        <taxon>Thermococcus</taxon>
    </lineage>
</organism>
<dbReference type="EMBL" id="LN999010">
    <property type="protein sequence ID" value="CUX78355.1"/>
    <property type="molecule type" value="Genomic_DNA"/>
</dbReference>
<dbReference type="KEGG" id="tch:CHITON_1576"/>
<reference evidence="2" key="2">
    <citation type="submission" date="2016-01" db="EMBL/GenBank/DDBJ databases">
        <authorList>
            <person name="Oliw E.H."/>
        </authorList>
    </citation>
    <scope>NUCLEOTIDE SEQUENCE</scope>
    <source>
        <strain evidence="2">1</strain>
    </source>
</reference>
<dbReference type="EMBL" id="CP015193">
    <property type="protein sequence ID" value="ASJ16874.1"/>
    <property type="molecule type" value="Genomic_DNA"/>
</dbReference>
<protein>
    <submittedName>
        <fullName evidence="2">Uncharacterized protein</fullName>
    </submittedName>
</protein>
<dbReference type="RefSeq" id="WP_068578319.1">
    <property type="nucleotide sequence ID" value="NZ_CP015193.1"/>
</dbReference>
<gene>
    <name evidence="1" type="ORF">A3L04_07200</name>
    <name evidence="2" type="ORF">CHITON_1576</name>
</gene>
<accession>A0A160VTD1</accession>
<reference evidence="3" key="1">
    <citation type="submission" date="2016-01" db="EMBL/GenBank/DDBJ databases">
        <authorList>
            <person name="Vorgias C.E."/>
        </authorList>
    </citation>
    <scope>NUCLEOTIDE SEQUENCE [LARGE SCALE GENOMIC DNA]</scope>
</reference>
<dbReference type="AlphaFoldDB" id="A0A160VTD1"/>
<keyword evidence="4" id="KW-1185">Reference proteome</keyword>
<evidence type="ECO:0000313" key="4">
    <source>
        <dbReference type="Proteomes" id="UP000250189"/>
    </source>
</evidence>
<evidence type="ECO:0000313" key="3">
    <source>
        <dbReference type="Proteomes" id="UP000093069"/>
    </source>
</evidence>
<dbReference type="STRING" id="54262.CHITON_1576"/>
<evidence type="ECO:0000313" key="2">
    <source>
        <dbReference type="EMBL" id="CUX78355.1"/>
    </source>
</evidence>